<feature type="transmembrane region" description="Helical" evidence="12">
    <location>
        <begin position="293"/>
        <end position="315"/>
    </location>
</feature>
<evidence type="ECO:0000256" key="13">
    <source>
        <dbReference type="SAM" id="SignalP"/>
    </source>
</evidence>
<organism evidence="15 16">
    <name type="scientific">Acipenser oxyrinchus oxyrinchus</name>
    <dbReference type="NCBI Taxonomy" id="40147"/>
    <lineage>
        <taxon>Eukaryota</taxon>
        <taxon>Metazoa</taxon>
        <taxon>Chordata</taxon>
        <taxon>Craniata</taxon>
        <taxon>Vertebrata</taxon>
        <taxon>Euteleostomi</taxon>
        <taxon>Actinopterygii</taxon>
        <taxon>Chondrostei</taxon>
        <taxon>Acipenseriformes</taxon>
        <taxon>Acipenseridae</taxon>
        <taxon>Acipenser</taxon>
    </lineage>
</organism>
<feature type="region of interest" description="Disordered" evidence="11">
    <location>
        <begin position="250"/>
        <end position="287"/>
    </location>
</feature>
<protein>
    <recommendedName>
        <fullName evidence="14">Ig-like domain-containing protein</fullName>
    </recommendedName>
</protein>
<comment type="caution">
    <text evidence="15">The sequence shown here is derived from an EMBL/GenBank/DDBJ whole genome shotgun (WGS) entry which is preliminary data.</text>
</comment>
<evidence type="ECO:0000256" key="2">
    <source>
        <dbReference type="ARBA" id="ARBA00022475"/>
    </source>
</evidence>
<evidence type="ECO:0000256" key="5">
    <source>
        <dbReference type="ARBA" id="ARBA00022989"/>
    </source>
</evidence>
<dbReference type="GO" id="GO:0071222">
    <property type="term" value="P:cellular response to lipopolysaccharide"/>
    <property type="evidence" value="ECO:0007669"/>
    <property type="project" value="TreeGrafter"/>
</dbReference>
<dbReference type="InterPro" id="IPR036179">
    <property type="entry name" value="Ig-like_dom_sf"/>
</dbReference>
<feature type="domain" description="Ig-like" evidence="14">
    <location>
        <begin position="140"/>
        <end position="233"/>
    </location>
</feature>
<feature type="signal peptide" evidence="13">
    <location>
        <begin position="1"/>
        <end position="23"/>
    </location>
</feature>
<evidence type="ECO:0000313" key="16">
    <source>
        <dbReference type="Proteomes" id="UP001230051"/>
    </source>
</evidence>
<dbReference type="EMBL" id="JAGXEW010000020">
    <property type="protein sequence ID" value="KAK1160372.1"/>
    <property type="molecule type" value="Genomic_DNA"/>
</dbReference>
<keyword evidence="8" id="KW-0675">Receptor</keyword>
<feature type="chain" id="PRO_5042090262" description="Ig-like domain-containing protein" evidence="13">
    <location>
        <begin position="24"/>
        <end position="375"/>
    </location>
</feature>
<evidence type="ECO:0000256" key="6">
    <source>
        <dbReference type="ARBA" id="ARBA00023136"/>
    </source>
</evidence>
<keyword evidence="5 12" id="KW-1133">Transmembrane helix</keyword>
<evidence type="ECO:0000256" key="4">
    <source>
        <dbReference type="ARBA" id="ARBA00022729"/>
    </source>
</evidence>
<gene>
    <name evidence="15" type="ORF">AOXY_G20546</name>
</gene>
<reference evidence="15" key="1">
    <citation type="submission" date="2022-02" db="EMBL/GenBank/DDBJ databases">
        <title>Atlantic sturgeon de novo genome assembly.</title>
        <authorList>
            <person name="Stock M."/>
            <person name="Klopp C."/>
            <person name="Guiguen Y."/>
            <person name="Cabau C."/>
            <person name="Parinello H."/>
            <person name="Santidrian Yebra-Pimentel E."/>
            <person name="Kuhl H."/>
            <person name="Dirks R.P."/>
            <person name="Guessner J."/>
            <person name="Wuertz S."/>
            <person name="Du K."/>
            <person name="Schartl M."/>
        </authorList>
    </citation>
    <scope>NUCLEOTIDE SEQUENCE</scope>
    <source>
        <strain evidence="15">STURGEONOMICS-FGT-2020</strain>
        <tissue evidence="15">Whole blood</tissue>
    </source>
</reference>
<dbReference type="PANTHER" id="PTHR25466:SF9">
    <property type="entry name" value="FIBRONECTIN TYPE-III DOMAIN-CONTAINING PROTEIN"/>
    <property type="match status" value="1"/>
</dbReference>
<evidence type="ECO:0000256" key="7">
    <source>
        <dbReference type="ARBA" id="ARBA00023157"/>
    </source>
</evidence>
<name>A0AAD8D123_ACIOX</name>
<feature type="compositionally biased region" description="Low complexity" evidence="11">
    <location>
        <begin position="259"/>
        <end position="287"/>
    </location>
</feature>
<dbReference type="PROSITE" id="PS50835">
    <property type="entry name" value="IG_LIKE"/>
    <property type="match status" value="2"/>
</dbReference>
<keyword evidence="10" id="KW-0393">Immunoglobulin domain</keyword>
<evidence type="ECO:0000256" key="9">
    <source>
        <dbReference type="ARBA" id="ARBA00023180"/>
    </source>
</evidence>
<dbReference type="InterPro" id="IPR013106">
    <property type="entry name" value="Ig_V-set"/>
</dbReference>
<evidence type="ECO:0000256" key="11">
    <source>
        <dbReference type="SAM" id="MobiDB-lite"/>
    </source>
</evidence>
<evidence type="ECO:0000256" key="10">
    <source>
        <dbReference type="ARBA" id="ARBA00023319"/>
    </source>
</evidence>
<sequence length="375" mass="39714">MALSTEQALALLLILNSAHLTAADCSAQDRVAVSGSAGGRAVLPCSYTPTPGHDVAFSWYVYPDQGDPDLLIESKTPSAPIPVQWNGRVKLSDEVSSGNGSLLISELRLEDTRYYTCIVWTNGICVTHRNVKLTVQADCPPLDRVAVSGSAGGRAVLPCSYTPTPGQDVAVTWYAYPDQGGPVLLIKSKTPSAPIPAQWSGRVKLSDEVSSGNASLLISELRLEDTRDYMCDVWINGICVTHRNVKLTVQEPPKRDSTTSRTTTTPTPTTRPSATPTTRPSATPTTRPSATAAILSAVAVSAVIGIIGAAVFVILKYKRRAANANGNNPNAGDHNASSDLLTYAVIDHTRQPGGAPVRSGVSAVNNTEYATVRIH</sequence>
<dbReference type="GO" id="GO:0031295">
    <property type="term" value="P:T cell costimulation"/>
    <property type="evidence" value="ECO:0007669"/>
    <property type="project" value="TreeGrafter"/>
</dbReference>
<dbReference type="SMART" id="SM00409">
    <property type="entry name" value="IG"/>
    <property type="match status" value="2"/>
</dbReference>
<dbReference type="PANTHER" id="PTHR25466">
    <property type="entry name" value="T-LYMPHOCYTE ACTIVATION ANTIGEN"/>
    <property type="match status" value="1"/>
</dbReference>
<dbReference type="SMART" id="SM00406">
    <property type="entry name" value="IGv"/>
    <property type="match status" value="2"/>
</dbReference>
<dbReference type="GO" id="GO:0009897">
    <property type="term" value="C:external side of plasma membrane"/>
    <property type="evidence" value="ECO:0007669"/>
    <property type="project" value="TreeGrafter"/>
</dbReference>
<keyword evidence="3 12" id="KW-0812">Transmembrane</keyword>
<evidence type="ECO:0000256" key="12">
    <source>
        <dbReference type="SAM" id="Phobius"/>
    </source>
</evidence>
<dbReference type="InterPro" id="IPR003599">
    <property type="entry name" value="Ig_sub"/>
</dbReference>
<dbReference type="SUPFAM" id="SSF48726">
    <property type="entry name" value="Immunoglobulin"/>
    <property type="match status" value="2"/>
</dbReference>
<dbReference type="AlphaFoldDB" id="A0AAD8D123"/>
<accession>A0AAD8D123</accession>
<keyword evidence="7" id="KW-1015">Disulfide bond</keyword>
<dbReference type="GO" id="GO:0042102">
    <property type="term" value="P:positive regulation of T cell proliferation"/>
    <property type="evidence" value="ECO:0007669"/>
    <property type="project" value="TreeGrafter"/>
</dbReference>
<evidence type="ECO:0000256" key="8">
    <source>
        <dbReference type="ARBA" id="ARBA00023170"/>
    </source>
</evidence>
<dbReference type="Gene3D" id="2.60.40.10">
    <property type="entry name" value="Immunoglobulins"/>
    <property type="match status" value="2"/>
</dbReference>
<evidence type="ECO:0000256" key="1">
    <source>
        <dbReference type="ARBA" id="ARBA00004251"/>
    </source>
</evidence>
<proteinExistence type="predicted"/>
<dbReference type="Proteomes" id="UP001230051">
    <property type="component" value="Unassembled WGS sequence"/>
</dbReference>
<evidence type="ECO:0000313" key="15">
    <source>
        <dbReference type="EMBL" id="KAK1160372.1"/>
    </source>
</evidence>
<keyword evidence="2" id="KW-1003">Cell membrane</keyword>
<evidence type="ECO:0000259" key="14">
    <source>
        <dbReference type="PROSITE" id="PS50835"/>
    </source>
</evidence>
<dbReference type="InterPro" id="IPR051713">
    <property type="entry name" value="T-cell_Activation_Regulation"/>
</dbReference>
<keyword evidence="6 12" id="KW-0472">Membrane</keyword>
<dbReference type="InterPro" id="IPR007110">
    <property type="entry name" value="Ig-like_dom"/>
</dbReference>
<dbReference type="InterPro" id="IPR013783">
    <property type="entry name" value="Ig-like_fold"/>
</dbReference>
<dbReference type="GO" id="GO:0042130">
    <property type="term" value="P:negative regulation of T cell proliferation"/>
    <property type="evidence" value="ECO:0007669"/>
    <property type="project" value="TreeGrafter"/>
</dbReference>
<dbReference type="GO" id="GO:0006955">
    <property type="term" value="P:immune response"/>
    <property type="evidence" value="ECO:0007669"/>
    <property type="project" value="TreeGrafter"/>
</dbReference>
<dbReference type="GO" id="GO:0007166">
    <property type="term" value="P:cell surface receptor signaling pathway"/>
    <property type="evidence" value="ECO:0007669"/>
    <property type="project" value="TreeGrafter"/>
</dbReference>
<keyword evidence="9" id="KW-0325">Glycoprotein</keyword>
<keyword evidence="16" id="KW-1185">Reference proteome</keyword>
<keyword evidence="4 13" id="KW-0732">Signal</keyword>
<dbReference type="Pfam" id="PF07686">
    <property type="entry name" value="V-set"/>
    <property type="match status" value="2"/>
</dbReference>
<comment type="subcellular location">
    <subcellularLocation>
        <location evidence="1">Cell membrane</location>
        <topology evidence="1">Single-pass type I membrane protein</topology>
    </subcellularLocation>
</comment>
<feature type="domain" description="Ig-like" evidence="14">
    <location>
        <begin position="38"/>
        <end position="134"/>
    </location>
</feature>
<evidence type="ECO:0000256" key="3">
    <source>
        <dbReference type="ARBA" id="ARBA00022692"/>
    </source>
</evidence>